<evidence type="ECO:0000313" key="1">
    <source>
        <dbReference type="EMBL" id="MBM3224474.1"/>
    </source>
</evidence>
<dbReference type="EMBL" id="VGLS01000335">
    <property type="protein sequence ID" value="MBM3224474.1"/>
    <property type="molecule type" value="Genomic_DNA"/>
</dbReference>
<dbReference type="Proteomes" id="UP000712673">
    <property type="component" value="Unassembled WGS sequence"/>
</dbReference>
<gene>
    <name evidence="1" type="ORF">FJZ47_11825</name>
</gene>
<name>A0A938B2Y0_UNCTE</name>
<evidence type="ECO:0000313" key="2">
    <source>
        <dbReference type="Proteomes" id="UP000712673"/>
    </source>
</evidence>
<organism evidence="1 2">
    <name type="scientific">Tectimicrobiota bacterium</name>
    <dbReference type="NCBI Taxonomy" id="2528274"/>
    <lineage>
        <taxon>Bacteria</taxon>
        <taxon>Pseudomonadati</taxon>
        <taxon>Nitrospinota/Tectimicrobiota group</taxon>
        <taxon>Candidatus Tectimicrobiota</taxon>
    </lineage>
</organism>
<protein>
    <submittedName>
        <fullName evidence="1">Uncharacterized protein</fullName>
    </submittedName>
</protein>
<comment type="caution">
    <text evidence="1">The sequence shown here is derived from an EMBL/GenBank/DDBJ whole genome shotgun (WGS) entry which is preliminary data.</text>
</comment>
<reference evidence="1" key="1">
    <citation type="submission" date="2019-03" db="EMBL/GenBank/DDBJ databases">
        <title>Lake Tanganyika Metagenome-Assembled Genomes (MAGs).</title>
        <authorList>
            <person name="Tran P."/>
        </authorList>
    </citation>
    <scope>NUCLEOTIDE SEQUENCE</scope>
    <source>
        <strain evidence="1">K_DeepCast_65m_m2_066</strain>
    </source>
</reference>
<accession>A0A938B2Y0</accession>
<sequence>MAETKKCEWEDHDAADVRCLPMPRDQVMWVCQEHYNHERRRRAARGMEMPAWESLAKSGE</sequence>
<proteinExistence type="predicted"/>
<dbReference type="AlphaFoldDB" id="A0A938B2Y0"/>